<evidence type="ECO:0000256" key="1">
    <source>
        <dbReference type="SAM" id="Phobius"/>
    </source>
</evidence>
<comment type="caution">
    <text evidence="2">The sequence shown here is derived from an EMBL/GenBank/DDBJ whole genome shotgun (WGS) entry which is preliminary data.</text>
</comment>
<sequence>MERYDEAKAAYLALKNNFAEIGRYDDAAWAYRKERRMEKMCSAPWLARKFYGESELGDSEETRLLAWHPRVAWFYTRHMLEWLADWFVELLCGYGESIWRVLTWMLLVILGFAAYYQVSHAVVTSSQDAATSLWDHLIFSLGAFTTLQPARLQAARPGVELLTTIQAIIGISLAGLLGFVAGNRIRRS</sequence>
<keyword evidence="1" id="KW-0812">Transmembrane</keyword>
<name>X1S1I8_9ZZZZ</name>
<protein>
    <recommendedName>
        <fullName evidence="3">Potassium channel domain-containing protein</fullName>
    </recommendedName>
</protein>
<accession>X1S1I8</accession>
<proteinExistence type="predicted"/>
<keyword evidence="1" id="KW-0472">Membrane</keyword>
<gene>
    <name evidence="2" type="ORF">S12H4_17741</name>
</gene>
<evidence type="ECO:0008006" key="3">
    <source>
        <dbReference type="Google" id="ProtNLM"/>
    </source>
</evidence>
<feature type="transmembrane region" description="Helical" evidence="1">
    <location>
        <begin position="161"/>
        <end position="182"/>
    </location>
</feature>
<reference evidence="2" key="1">
    <citation type="journal article" date="2014" name="Front. Microbiol.">
        <title>High frequency of phylogenetically diverse reductive dehalogenase-homologous genes in deep subseafloor sedimentary metagenomes.</title>
        <authorList>
            <person name="Kawai M."/>
            <person name="Futagami T."/>
            <person name="Toyoda A."/>
            <person name="Takaki Y."/>
            <person name="Nishi S."/>
            <person name="Hori S."/>
            <person name="Arai W."/>
            <person name="Tsubouchi T."/>
            <person name="Morono Y."/>
            <person name="Uchiyama I."/>
            <person name="Ito T."/>
            <person name="Fujiyama A."/>
            <person name="Inagaki F."/>
            <person name="Takami H."/>
        </authorList>
    </citation>
    <scope>NUCLEOTIDE SEQUENCE</scope>
    <source>
        <strain evidence="2">Expedition CK06-06</strain>
    </source>
</reference>
<organism evidence="2">
    <name type="scientific">marine sediment metagenome</name>
    <dbReference type="NCBI Taxonomy" id="412755"/>
    <lineage>
        <taxon>unclassified sequences</taxon>
        <taxon>metagenomes</taxon>
        <taxon>ecological metagenomes</taxon>
    </lineage>
</organism>
<feature type="transmembrane region" description="Helical" evidence="1">
    <location>
        <begin position="101"/>
        <end position="118"/>
    </location>
</feature>
<keyword evidence="1" id="KW-1133">Transmembrane helix</keyword>
<dbReference type="AlphaFoldDB" id="X1S1I8"/>
<evidence type="ECO:0000313" key="2">
    <source>
        <dbReference type="EMBL" id="GAI86748.1"/>
    </source>
</evidence>
<dbReference type="EMBL" id="BARW01008703">
    <property type="protein sequence ID" value="GAI86748.1"/>
    <property type="molecule type" value="Genomic_DNA"/>
</dbReference>